<dbReference type="PANTHER" id="PTHR45615">
    <property type="entry name" value="MYOSIN HEAVY CHAIN, NON-MUSCLE"/>
    <property type="match status" value="1"/>
</dbReference>
<comment type="caution">
    <text evidence="3">The sequence shown here is derived from an EMBL/GenBank/DDBJ whole genome shotgun (WGS) entry which is preliminary data.</text>
</comment>
<protein>
    <recommendedName>
        <fullName evidence="5">CCHC-type domain-containing protein</fullName>
    </recommendedName>
</protein>
<feature type="region of interest" description="Disordered" evidence="2">
    <location>
        <begin position="511"/>
        <end position="538"/>
    </location>
</feature>
<evidence type="ECO:0008006" key="5">
    <source>
        <dbReference type="Google" id="ProtNLM"/>
    </source>
</evidence>
<accession>A0A2Z6QUH5</accession>
<gene>
    <name evidence="3" type="ORF">RclHR1_02130028</name>
</gene>
<feature type="region of interest" description="Disordered" evidence="2">
    <location>
        <begin position="688"/>
        <end position="707"/>
    </location>
</feature>
<evidence type="ECO:0000256" key="1">
    <source>
        <dbReference type="SAM" id="Coils"/>
    </source>
</evidence>
<feature type="coiled-coil region" evidence="1">
    <location>
        <begin position="624"/>
        <end position="651"/>
    </location>
</feature>
<feature type="coiled-coil region" evidence="1">
    <location>
        <begin position="11"/>
        <end position="98"/>
    </location>
</feature>
<organism evidence="3 4">
    <name type="scientific">Rhizophagus clarus</name>
    <dbReference type="NCBI Taxonomy" id="94130"/>
    <lineage>
        <taxon>Eukaryota</taxon>
        <taxon>Fungi</taxon>
        <taxon>Fungi incertae sedis</taxon>
        <taxon>Mucoromycota</taxon>
        <taxon>Glomeromycotina</taxon>
        <taxon>Glomeromycetes</taxon>
        <taxon>Glomerales</taxon>
        <taxon>Glomeraceae</taxon>
        <taxon>Rhizophagus</taxon>
    </lineage>
</organism>
<reference evidence="3 4" key="1">
    <citation type="submission" date="2017-11" db="EMBL/GenBank/DDBJ databases">
        <title>The genome of Rhizophagus clarus HR1 reveals common genetic basis of auxotrophy among arbuscular mycorrhizal fungi.</title>
        <authorList>
            <person name="Kobayashi Y."/>
        </authorList>
    </citation>
    <scope>NUCLEOTIDE SEQUENCE [LARGE SCALE GENOMIC DNA]</scope>
    <source>
        <strain evidence="3 4">HR1</strain>
    </source>
</reference>
<feature type="region of interest" description="Disordered" evidence="2">
    <location>
        <begin position="99"/>
        <end position="125"/>
    </location>
</feature>
<evidence type="ECO:0000256" key="2">
    <source>
        <dbReference type="SAM" id="MobiDB-lite"/>
    </source>
</evidence>
<name>A0A2Z6QUH5_9GLOM</name>
<evidence type="ECO:0000313" key="3">
    <source>
        <dbReference type="EMBL" id="GBB93215.1"/>
    </source>
</evidence>
<dbReference type="EMBL" id="BEXD01001258">
    <property type="protein sequence ID" value="GBB93215.1"/>
    <property type="molecule type" value="Genomic_DNA"/>
</dbReference>
<dbReference type="PANTHER" id="PTHR45615:SF80">
    <property type="entry name" value="GRIP DOMAIN-CONTAINING PROTEIN"/>
    <property type="match status" value="1"/>
</dbReference>
<dbReference type="AlphaFoldDB" id="A0A2Z6QUH5"/>
<feature type="region of interest" description="Disordered" evidence="2">
    <location>
        <begin position="570"/>
        <end position="599"/>
    </location>
</feature>
<feature type="compositionally biased region" description="Polar residues" evidence="2">
    <location>
        <begin position="570"/>
        <end position="586"/>
    </location>
</feature>
<dbReference type="Proteomes" id="UP000247702">
    <property type="component" value="Unassembled WGS sequence"/>
</dbReference>
<sequence length="722" mass="83348">MAFRRPHPRQRRTCEEYKAELEEDNHQLQEALQSEVDTNRQNERRINQLERDYSRCEQEIQDLNREIELLENALKEEIVELKSEISSLKSQLYQAKKDVRDKIRSISSRKNSPERENSPDLYNSDDNMATITELANAIDGYVDNKVMEAEHDNEIIQRQNAEGVEQRAIADLHQLRTNAQQYQTNAQNQVNRMIGNIARKHTHIGVLVQEKFALQLLYQRNAHHLQRSRWDIGLLEYNQDMLYGRYEKWKNKTRTERQNILNLQAQILALQNNPPNQINMAGIPHPYFDWNNSIPDFLAQLRLDLQNRGIDLAGAGANGRAQALGHLRACMRERTLEWFDEEITTKTNWELTNLIDGTGQANLVAVNGRTALQIGADGLNEAVGQPGNAIVKLRAVEDPWNEDWRVAGGRPTNLPVNAPNADNVEEELRDMMYGTIKKGDMTIDELYRKILRIGRRANYRPEELRRKFLDALPFPWLEKAEDIGEHLPLDELAKKLYEIELRRIARHKRDRMPDPLVSQRASREIYEPSPVSASQQQGISLEDMQKAIQNALVQQKTEYQSLLEKQKSDFQSQMAQQVSTPQTVESVRQPRGPPSSLKTEEGLKNYYVAEYLKEVGLLNNSARIDRLEEGIDETRDAVNQLTNQFKKLSIRKCDICGETGYSKGSCPNKQIARSNLNRSYFKPLIPIDYQNTPSNSDNEEDGYDKVDNTWYYAPEKKTVASK</sequence>
<evidence type="ECO:0000313" key="4">
    <source>
        <dbReference type="Proteomes" id="UP000247702"/>
    </source>
</evidence>
<keyword evidence="4" id="KW-1185">Reference proteome</keyword>
<proteinExistence type="predicted"/>
<keyword evidence="1" id="KW-0175">Coiled coil</keyword>